<protein>
    <submittedName>
        <fullName evidence="1">Uncharacterized protein</fullName>
    </submittedName>
</protein>
<name>A0AAQ2Y137_9VIBR</name>
<dbReference type="RefSeq" id="WP_005430810.1">
    <property type="nucleotide sequence ID" value="NZ_CP117988.1"/>
</dbReference>
<sequence length="179" mass="20314">MTNSIINERKILEPVNFGLCITAQDYFRAAMSLKQSNIGGKPYYVLLSLSIECYLKSIKTTATYQGSIGVNVSHIRLKSHNLNQLFRAVKEAHPDEANYLEKQYQVKFNTSFIEDIASIAEVFDKQRYPYPKSGNVPSPKFPSNPFKRVKNDNSIEVNITALENIAAFLFQTVQFDGLH</sequence>
<reference evidence="1" key="1">
    <citation type="submission" date="2023-02" db="EMBL/GenBank/DDBJ databases">
        <title>Isolation, identification, and genome analysis of Vibrio campbellii in the Penaeus vannamei larvae stage.</title>
        <authorList>
            <person name="Huang T."/>
            <person name="Zhang B."/>
        </authorList>
    </citation>
    <scope>NUCLEOTIDE SEQUENCE</scope>
    <source>
        <strain evidence="1">20220413_1</strain>
    </source>
</reference>
<evidence type="ECO:0000313" key="1">
    <source>
        <dbReference type="EMBL" id="WDG09325.1"/>
    </source>
</evidence>
<dbReference type="AlphaFoldDB" id="A0AAQ2Y137"/>
<accession>A0AAQ2Y137</accession>
<gene>
    <name evidence="1" type="ORF">PUN50_05475</name>
</gene>
<evidence type="ECO:0000313" key="2">
    <source>
        <dbReference type="Proteomes" id="UP001219537"/>
    </source>
</evidence>
<proteinExistence type="predicted"/>
<dbReference type="EMBL" id="CP117988">
    <property type="protein sequence ID" value="WDG09325.1"/>
    <property type="molecule type" value="Genomic_DNA"/>
</dbReference>
<organism evidence="1 2">
    <name type="scientific">Vibrio campbellii</name>
    <dbReference type="NCBI Taxonomy" id="680"/>
    <lineage>
        <taxon>Bacteria</taxon>
        <taxon>Pseudomonadati</taxon>
        <taxon>Pseudomonadota</taxon>
        <taxon>Gammaproteobacteria</taxon>
        <taxon>Vibrionales</taxon>
        <taxon>Vibrionaceae</taxon>
        <taxon>Vibrio</taxon>
    </lineage>
</organism>
<dbReference type="Proteomes" id="UP001219537">
    <property type="component" value="Chromosome 1"/>
</dbReference>